<keyword evidence="3" id="KW-0732">Signal</keyword>
<keyword evidence="4" id="KW-1133">Transmembrane helix</keyword>
<protein>
    <recommendedName>
        <fullName evidence="7">WSC domain-containing protein</fullName>
    </recommendedName>
</protein>
<dbReference type="SMART" id="SM00321">
    <property type="entry name" value="WSC"/>
    <property type="match status" value="1"/>
</dbReference>
<comment type="subcellular location">
    <subcellularLocation>
        <location evidence="1">Membrane</location>
        <topology evidence="1">Single-pass membrane protein</topology>
    </subcellularLocation>
</comment>
<dbReference type="AlphaFoldDB" id="A7S7V8"/>
<sequence length="298" mass="33172">MDLSRYERCAPGSIYGVLLRRRRRKAARFRHPFADLRTYSKKMQRETILSAGAAMRTAGTTNCQRVVVAIPVEGIADLSAEVLISTPSTESKNCFLNSWAATRRARHVTYGATNHCSMEHCPPRKCVLRGARKKVFISQLLRTTPFAAVVLALGGTGKRTRKTATRSAVAENIAARSMLTASTEQVRYANIIYRTVEADLYLGCYIDHATRDLPWYYPIKHGDNTPINCCARCRVKGFRYCALQINDQCHCGNSYGRYGKGDCTHPCEGSPDLKCGGTWRNSVYAVGYQPASVLTKAR</sequence>
<dbReference type="InterPro" id="IPR051836">
    <property type="entry name" value="Kremen_rcpt"/>
</dbReference>
<dbReference type="InterPro" id="IPR002889">
    <property type="entry name" value="WSC_carb-bd"/>
</dbReference>
<dbReference type="GO" id="GO:0005886">
    <property type="term" value="C:plasma membrane"/>
    <property type="evidence" value="ECO:0000318"/>
    <property type="project" value="GO_Central"/>
</dbReference>
<dbReference type="PROSITE" id="PS51212">
    <property type="entry name" value="WSC"/>
    <property type="match status" value="1"/>
</dbReference>
<organism evidence="8 9">
    <name type="scientific">Nematostella vectensis</name>
    <name type="common">Starlet sea anemone</name>
    <dbReference type="NCBI Taxonomy" id="45351"/>
    <lineage>
        <taxon>Eukaryota</taxon>
        <taxon>Metazoa</taxon>
        <taxon>Cnidaria</taxon>
        <taxon>Anthozoa</taxon>
        <taxon>Hexacorallia</taxon>
        <taxon>Actiniaria</taxon>
        <taxon>Edwardsiidae</taxon>
        <taxon>Nematostella</taxon>
    </lineage>
</organism>
<keyword evidence="5" id="KW-0472">Membrane</keyword>
<keyword evidence="2" id="KW-0812">Transmembrane</keyword>
<dbReference type="InParanoid" id="A7S7V8"/>
<evidence type="ECO:0000256" key="1">
    <source>
        <dbReference type="ARBA" id="ARBA00004167"/>
    </source>
</evidence>
<keyword evidence="9" id="KW-1185">Reference proteome</keyword>
<reference evidence="8 9" key="1">
    <citation type="journal article" date="2007" name="Science">
        <title>Sea anemone genome reveals ancestral eumetazoan gene repertoire and genomic organization.</title>
        <authorList>
            <person name="Putnam N.H."/>
            <person name="Srivastava M."/>
            <person name="Hellsten U."/>
            <person name="Dirks B."/>
            <person name="Chapman J."/>
            <person name="Salamov A."/>
            <person name="Terry A."/>
            <person name="Shapiro H."/>
            <person name="Lindquist E."/>
            <person name="Kapitonov V.V."/>
            <person name="Jurka J."/>
            <person name="Genikhovich G."/>
            <person name="Grigoriev I.V."/>
            <person name="Lucas S.M."/>
            <person name="Steele R.E."/>
            <person name="Finnerty J.R."/>
            <person name="Technau U."/>
            <person name="Martindale M.Q."/>
            <person name="Rokhsar D.S."/>
        </authorList>
    </citation>
    <scope>NUCLEOTIDE SEQUENCE [LARGE SCALE GENOMIC DNA]</scope>
    <source>
        <strain evidence="9">CH2 X CH6</strain>
    </source>
</reference>
<accession>A7S7V8</accession>
<dbReference type="GO" id="GO:0004888">
    <property type="term" value="F:transmembrane signaling receptor activity"/>
    <property type="evidence" value="ECO:0000318"/>
    <property type="project" value="GO_Central"/>
</dbReference>
<evidence type="ECO:0000256" key="4">
    <source>
        <dbReference type="ARBA" id="ARBA00022989"/>
    </source>
</evidence>
<keyword evidence="6" id="KW-0325">Glycoprotein</keyword>
<gene>
    <name evidence="8" type="ORF">NEMVEDRAFT_v1g208144</name>
</gene>
<evidence type="ECO:0000313" key="9">
    <source>
        <dbReference type="Proteomes" id="UP000001593"/>
    </source>
</evidence>
<evidence type="ECO:0000256" key="6">
    <source>
        <dbReference type="ARBA" id="ARBA00023180"/>
    </source>
</evidence>
<evidence type="ECO:0000256" key="5">
    <source>
        <dbReference type="ARBA" id="ARBA00023136"/>
    </source>
</evidence>
<evidence type="ECO:0000259" key="7">
    <source>
        <dbReference type="PROSITE" id="PS51212"/>
    </source>
</evidence>
<dbReference type="EMBL" id="DS469595">
    <property type="protein sequence ID" value="EDO40144.1"/>
    <property type="molecule type" value="Genomic_DNA"/>
</dbReference>
<evidence type="ECO:0000256" key="2">
    <source>
        <dbReference type="ARBA" id="ARBA00022692"/>
    </source>
</evidence>
<dbReference type="Proteomes" id="UP000001593">
    <property type="component" value="Unassembled WGS sequence"/>
</dbReference>
<name>A7S7V8_NEMVE</name>
<dbReference type="Pfam" id="PF01822">
    <property type="entry name" value="WSC"/>
    <property type="match status" value="1"/>
</dbReference>
<dbReference type="GO" id="GO:0007165">
    <property type="term" value="P:signal transduction"/>
    <property type="evidence" value="ECO:0000318"/>
    <property type="project" value="GO_Central"/>
</dbReference>
<evidence type="ECO:0000313" key="8">
    <source>
        <dbReference type="EMBL" id="EDO40144.1"/>
    </source>
</evidence>
<evidence type="ECO:0000256" key="3">
    <source>
        <dbReference type="ARBA" id="ARBA00022729"/>
    </source>
</evidence>
<dbReference type="HOGENOM" id="CLU_934768_0_0_1"/>
<proteinExistence type="predicted"/>
<dbReference type="PANTHER" id="PTHR24269:SF16">
    <property type="entry name" value="PROTEIN SLG1"/>
    <property type="match status" value="1"/>
</dbReference>
<dbReference type="PANTHER" id="PTHR24269">
    <property type="entry name" value="KREMEN PROTEIN"/>
    <property type="match status" value="1"/>
</dbReference>
<feature type="domain" description="WSC" evidence="7">
    <location>
        <begin position="198"/>
        <end position="287"/>
    </location>
</feature>
<dbReference type="STRING" id="45351.A7S7V8"/>